<feature type="transmembrane region" description="Helical" evidence="5">
    <location>
        <begin position="345"/>
        <end position="367"/>
    </location>
</feature>
<comment type="caution">
    <text evidence="7">The sequence shown here is derived from an EMBL/GenBank/DDBJ whole genome shotgun (WGS) entry which is preliminary data.</text>
</comment>
<gene>
    <name evidence="7" type="ORF">EDD57_11534</name>
</gene>
<evidence type="ECO:0000256" key="1">
    <source>
        <dbReference type="ARBA" id="ARBA00004141"/>
    </source>
</evidence>
<protein>
    <submittedName>
        <fullName evidence="7">ABC-type Na+ efflux pump permease subunit</fullName>
    </submittedName>
</protein>
<feature type="transmembrane region" description="Helical" evidence="5">
    <location>
        <begin position="257"/>
        <end position="281"/>
    </location>
</feature>
<feature type="transmembrane region" description="Helical" evidence="5">
    <location>
        <begin position="165"/>
        <end position="186"/>
    </location>
</feature>
<proteinExistence type="predicted"/>
<evidence type="ECO:0000313" key="7">
    <source>
        <dbReference type="EMBL" id="TCP68794.1"/>
    </source>
</evidence>
<dbReference type="GO" id="GO:0140359">
    <property type="term" value="F:ABC-type transporter activity"/>
    <property type="evidence" value="ECO:0007669"/>
    <property type="project" value="InterPro"/>
</dbReference>
<feature type="transmembrane region" description="Helical" evidence="5">
    <location>
        <begin position="216"/>
        <end position="237"/>
    </location>
</feature>
<keyword evidence="2 5" id="KW-0812">Transmembrane</keyword>
<dbReference type="InterPro" id="IPR013525">
    <property type="entry name" value="ABC2_TM"/>
</dbReference>
<evidence type="ECO:0000259" key="6">
    <source>
        <dbReference type="Pfam" id="PF12698"/>
    </source>
</evidence>
<keyword evidence="8" id="KW-1185">Reference proteome</keyword>
<sequence>MKLMWHIAKKELMEQFRDKRTLWLSILIPLLLIPGIFLLMDRMQSSDEPKIEIGVSSQVPADLQTAITKSAPGKLELKTMSPEEAKKLMKQGDLTAYLGAETDQSGIPKQWTLEIPDGSGYKTVLQSHIDQQLLQQYLAQKNIFPAELPKLQIKPAEGAPNIFSGFYLISILIAITPLSGGMMIAIDSIAGEKERRTIVSLLGLPIPTWKLWVGKWIGVTGMIMVTTLISLGSVLGIQPYLTHPAVQLDQLASIGTAPLVGFALCILFYVLVISALLLIMSTFARSFKEAQNYISPLMFVAMAGTFIIMQQSGSQLPNYLFWIPLWNVHAVLYEILHQSVGLMDIVITFASCSALSLALVAYGAFLFQKPKHML</sequence>
<dbReference type="Proteomes" id="UP000294746">
    <property type="component" value="Unassembled WGS sequence"/>
</dbReference>
<dbReference type="EMBL" id="SLXV01000015">
    <property type="protein sequence ID" value="TCP68794.1"/>
    <property type="molecule type" value="Genomic_DNA"/>
</dbReference>
<dbReference type="RefSeq" id="WP_131848664.1">
    <property type="nucleotide sequence ID" value="NZ_SLXV01000015.1"/>
</dbReference>
<reference evidence="7 8" key="1">
    <citation type="submission" date="2019-03" db="EMBL/GenBank/DDBJ databases">
        <title>Genomic Encyclopedia of Type Strains, Phase IV (KMG-IV): sequencing the most valuable type-strain genomes for metagenomic binning, comparative biology and taxonomic classification.</title>
        <authorList>
            <person name="Goeker M."/>
        </authorList>
    </citation>
    <scope>NUCLEOTIDE SEQUENCE [LARGE SCALE GENOMIC DNA]</scope>
    <source>
        <strain evidence="7 8">DSM 46831</strain>
    </source>
</reference>
<evidence type="ECO:0000256" key="2">
    <source>
        <dbReference type="ARBA" id="ARBA00022692"/>
    </source>
</evidence>
<feature type="transmembrane region" description="Helical" evidence="5">
    <location>
        <begin position="21"/>
        <end position="40"/>
    </location>
</feature>
<evidence type="ECO:0000313" key="8">
    <source>
        <dbReference type="Proteomes" id="UP000294746"/>
    </source>
</evidence>
<evidence type="ECO:0000256" key="3">
    <source>
        <dbReference type="ARBA" id="ARBA00022989"/>
    </source>
</evidence>
<evidence type="ECO:0000256" key="4">
    <source>
        <dbReference type="ARBA" id="ARBA00023136"/>
    </source>
</evidence>
<dbReference type="PANTHER" id="PTHR43471:SF3">
    <property type="entry name" value="ABC TRANSPORTER PERMEASE PROTEIN NATB"/>
    <property type="match status" value="1"/>
</dbReference>
<dbReference type="PANTHER" id="PTHR43471">
    <property type="entry name" value="ABC TRANSPORTER PERMEASE"/>
    <property type="match status" value="1"/>
</dbReference>
<keyword evidence="4 5" id="KW-0472">Membrane</keyword>
<organism evidence="7 8">
    <name type="scientific">Baia soyae</name>
    <dbReference type="NCBI Taxonomy" id="1544746"/>
    <lineage>
        <taxon>Bacteria</taxon>
        <taxon>Bacillati</taxon>
        <taxon>Bacillota</taxon>
        <taxon>Bacilli</taxon>
        <taxon>Bacillales</taxon>
        <taxon>Thermoactinomycetaceae</taxon>
        <taxon>Baia</taxon>
    </lineage>
</organism>
<comment type="subcellular location">
    <subcellularLocation>
        <location evidence="1">Membrane</location>
        <topology evidence="1">Multi-pass membrane protein</topology>
    </subcellularLocation>
</comment>
<dbReference type="GO" id="GO:0016020">
    <property type="term" value="C:membrane"/>
    <property type="evidence" value="ECO:0007669"/>
    <property type="project" value="UniProtKB-SubCell"/>
</dbReference>
<name>A0A4R2RZ35_9BACL</name>
<feature type="transmembrane region" description="Helical" evidence="5">
    <location>
        <begin position="293"/>
        <end position="313"/>
    </location>
</feature>
<dbReference type="OrthoDB" id="5486437at2"/>
<accession>A0A4R2RZ35</accession>
<dbReference type="AlphaFoldDB" id="A0A4R2RZ35"/>
<keyword evidence="3 5" id="KW-1133">Transmembrane helix</keyword>
<feature type="domain" description="ABC-2 type transporter transmembrane" evidence="6">
    <location>
        <begin position="19"/>
        <end position="363"/>
    </location>
</feature>
<evidence type="ECO:0000256" key="5">
    <source>
        <dbReference type="SAM" id="Phobius"/>
    </source>
</evidence>
<dbReference type="Pfam" id="PF12698">
    <property type="entry name" value="ABC2_membrane_3"/>
    <property type="match status" value="1"/>
</dbReference>